<proteinExistence type="predicted"/>
<protein>
    <submittedName>
        <fullName evidence="2">LysM peptidoglycan-binding domain-containing protein</fullName>
    </submittedName>
</protein>
<organism evidence="2 3">
    <name type="scientific">Candidatus Mediterraneibacter quadrami</name>
    <dbReference type="NCBI Taxonomy" id="2838684"/>
    <lineage>
        <taxon>Bacteria</taxon>
        <taxon>Bacillati</taxon>
        <taxon>Bacillota</taxon>
        <taxon>Clostridia</taxon>
        <taxon>Lachnospirales</taxon>
        <taxon>Lachnospiraceae</taxon>
        <taxon>Mediterraneibacter</taxon>
    </lineage>
</organism>
<dbReference type="EMBL" id="DWUU01000024">
    <property type="protein sequence ID" value="HJD42104.1"/>
    <property type="molecule type" value="Genomic_DNA"/>
</dbReference>
<dbReference type="AlphaFoldDB" id="A0A9D2RDQ8"/>
<evidence type="ECO:0000313" key="2">
    <source>
        <dbReference type="EMBL" id="HJD42104.1"/>
    </source>
</evidence>
<reference evidence="2" key="2">
    <citation type="submission" date="2021-04" db="EMBL/GenBank/DDBJ databases">
        <authorList>
            <person name="Gilroy R."/>
        </authorList>
    </citation>
    <scope>NUCLEOTIDE SEQUENCE</scope>
    <source>
        <strain evidence="2">ChiBcec15-3976</strain>
    </source>
</reference>
<sequence>MNRRSSRTTKRRKISKRAKRAKRLFTGFICALIICVSGSAFLVSAQGLSDYDTHTYYKSIEIQKGDTLWDIARQTKPADCGSTAEYVQVLKDMNRLGSDDIQSGRHLIVACNM</sequence>
<evidence type="ECO:0000259" key="1">
    <source>
        <dbReference type="PROSITE" id="PS51782"/>
    </source>
</evidence>
<reference evidence="2" key="1">
    <citation type="journal article" date="2021" name="PeerJ">
        <title>Extensive microbial diversity within the chicken gut microbiome revealed by metagenomics and culture.</title>
        <authorList>
            <person name="Gilroy R."/>
            <person name="Ravi A."/>
            <person name="Getino M."/>
            <person name="Pursley I."/>
            <person name="Horton D.L."/>
            <person name="Alikhan N.F."/>
            <person name="Baker D."/>
            <person name="Gharbi K."/>
            <person name="Hall N."/>
            <person name="Watson M."/>
            <person name="Adriaenssens E.M."/>
            <person name="Foster-Nyarko E."/>
            <person name="Jarju S."/>
            <person name="Secka A."/>
            <person name="Antonio M."/>
            <person name="Oren A."/>
            <person name="Chaudhuri R.R."/>
            <person name="La Ragione R."/>
            <person name="Hildebrand F."/>
            <person name="Pallen M.J."/>
        </authorList>
    </citation>
    <scope>NUCLEOTIDE SEQUENCE</scope>
    <source>
        <strain evidence="2">ChiBcec15-3976</strain>
    </source>
</reference>
<dbReference type="Pfam" id="PF01476">
    <property type="entry name" value="LysM"/>
    <property type="match status" value="1"/>
</dbReference>
<dbReference type="CDD" id="cd00118">
    <property type="entry name" value="LysM"/>
    <property type="match status" value="1"/>
</dbReference>
<accession>A0A9D2RDQ8</accession>
<dbReference type="InterPro" id="IPR036779">
    <property type="entry name" value="LysM_dom_sf"/>
</dbReference>
<comment type="caution">
    <text evidence="2">The sequence shown here is derived from an EMBL/GenBank/DDBJ whole genome shotgun (WGS) entry which is preliminary data.</text>
</comment>
<name>A0A9D2RDQ8_9FIRM</name>
<dbReference type="InterPro" id="IPR018392">
    <property type="entry name" value="LysM"/>
</dbReference>
<evidence type="ECO:0000313" key="3">
    <source>
        <dbReference type="Proteomes" id="UP000823909"/>
    </source>
</evidence>
<gene>
    <name evidence="2" type="ORF">H9910_03730</name>
</gene>
<dbReference type="PROSITE" id="PS51782">
    <property type="entry name" value="LYSM"/>
    <property type="match status" value="1"/>
</dbReference>
<dbReference type="Proteomes" id="UP000823909">
    <property type="component" value="Unassembled WGS sequence"/>
</dbReference>
<dbReference type="Gene3D" id="3.10.350.10">
    <property type="entry name" value="LysM domain"/>
    <property type="match status" value="1"/>
</dbReference>
<feature type="domain" description="LysM" evidence="1">
    <location>
        <begin position="58"/>
        <end position="109"/>
    </location>
</feature>